<gene>
    <name evidence="1" type="ORF">AKO1_003833</name>
</gene>
<dbReference type="Proteomes" id="UP001431209">
    <property type="component" value="Unassembled WGS sequence"/>
</dbReference>
<dbReference type="Gene3D" id="3.40.630.40">
    <property type="entry name" value="Zn-dependent exopeptidases"/>
    <property type="match status" value="1"/>
</dbReference>
<dbReference type="EMBL" id="JAOPGA020001087">
    <property type="protein sequence ID" value="KAL0484933.1"/>
    <property type="molecule type" value="Genomic_DNA"/>
</dbReference>
<dbReference type="AlphaFoldDB" id="A0AAW2Z6R4"/>
<dbReference type="SUPFAM" id="SSF53187">
    <property type="entry name" value="Zn-dependent exopeptidases"/>
    <property type="match status" value="1"/>
</dbReference>
<evidence type="ECO:0000313" key="1">
    <source>
        <dbReference type="EMBL" id="KAL0484933.1"/>
    </source>
</evidence>
<comment type="caution">
    <text evidence="1">The sequence shown here is derived from an EMBL/GenBank/DDBJ whole genome shotgun (WGS) entry which is preliminary data.</text>
</comment>
<evidence type="ECO:0000313" key="2">
    <source>
        <dbReference type="Proteomes" id="UP001431209"/>
    </source>
</evidence>
<protein>
    <submittedName>
        <fullName evidence="1">KatG</fullName>
    </submittedName>
</protein>
<proteinExistence type="predicted"/>
<organism evidence="1 2">
    <name type="scientific">Acrasis kona</name>
    <dbReference type="NCBI Taxonomy" id="1008807"/>
    <lineage>
        <taxon>Eukaryota</taxon>
        <taxon>Discoba</taxon>
        <taxon>Heterolobosea</taxon>
        <taxon>Tetramitia</taxon>
        <taxon>Eutetramitia</taxon>
        <taxon>Acrasidae</taxon>
        <taxon>Acrasis</taxon>
    </lineage>
</organism>
<reference evidence="1 2" key="1">
    <citation type="submission" date="2024-03" db="EMBL/GenBank/DDBJ databases">
        <title>The Acrasis kona genome and developmental transcriptomes reveal deep origins of eukaryotic multicellular pathways.</title>
        <authorList>
            <person name="Sheikh S."/>
            <person name="Fu C.-J."/>
            <person name="Brown M.W."/>
            <person name="Baldauf S.L."/>
        </authorList>
    </citation>
    <scope>NUCLEOTIDE SEQUENCE [LARGE SCALE GENOMIC DNA]</scope>
    <source>
        <strain evidence="1 2">ATCC MYA-3509</strain>
    </source>
</reference>
<accession>A0AAW2Z6R4</accession>
<name>A0AAW2Z6R4_9EUKA</name>
<keyword evidence="2" id="KW-1185">Reference proteome</keyword>
<sequence>KQVESVVGNIPIILSFPHGGNFVPDDVQVRKTGCHEPDFFTLELALILKELFPNDKCPYFVYGKVQRKFCDLNRGPESAFEDERMRPYYSLYHQEVRQFSKIIKNKNENCFLIDVHGQSEKNNLVLRGTSDGLTVKEIVERLGEDVVVGENSILGSLKNQGFPSYPEDYSEKEMKAFNGGWTVRHYHKQEGVNTLQIEIGFEFRKQENRQKFAEALRNAILQYLNHYC</sequence>
<feature type="non-terminal residue" evidence="1">
    <location>
        <position position="1"/>
    </location>
</feature>